<reference evidence="2" key="1">
    <citation type="submission" date="2019-03" db="EMBL/GenBank/DDBJ databases">
        <title>Whole genome analysis of nitrate-reducing bacteria Marinobacter hydrocarbonoclasticus YB03.</title>
        <authorList>
            <person name="Azam A.H."/>
            <person name="Yuk S.R."/>
            <person name="Kamarisima K."/>
            <person name="Miyanaga K."/>
            <person name="Tanji Y."/>
        </authorList>
    </citation>
    <scope>NUCLEOTIDE SEQUENCE</scope>
    <source>
        <strain evidence="2">YB03</strain>
    </source>
</reference>
<dbReference type="PANTHER" id="PTHR35399">
    <property type="entry name" value="SLR8030 PROTEIN"/>
    <property type="match status" value="1"/>
</dbReference>
<dbReference type="EMBL" id="AP019537">
    <property type="protein sequence ID" value="BBJ04068.1"/>
    <property type="molecule type" value="Genomic_DNA"/>
</dbReference>
<protein>
    <recommendedName>
        <fullName evidence="3">DUF839 domain-containing protein</fullName>
    </recommendedName>
</protein>
<sequence>MNYQRRRFLQILLVGGSTVAVSACVGGSGDGNPLNNPPAPNLNPAPDLGDAPADILAMELPLSPGPLMSIGPLENSGVDGILIPPEFEIRRVAVSGLTSSTAIPLPSLGLINYPWHIFPDGGAVFDLDDGGWIYVSNSEITPAGGVGVLRFNRDGEITDSYPILRNTRQNCAGGATPWQTWLSCEEVPDGRVYECDPLGTPDTARELPALGIFNHEAVAVDLTTKTLYLTEDSGSGRLYRFRSGGMTVSINGKPGLDMDNGILEVLEIEGFEAGAYQQDLVEARTVKRVRWVPVQSPDRPQSQVRSEIEIATGAGAPGTVFKGGEGIWIQELPEGQRPQVSGANNPLRAVVYFACKGDNRVYALDIDNDLIEVVFDNEQLIAPDTPFDDVDNITISPMGDVIVAEDGDAMRLMVMNPNGPSKILLQIPGGGSELTGPAFTGNGRFLYFSSQRGNAAGPGVPGLGITYELTIPERFRAG</sequence>
<dbReference type="InterPro" id="IPR008557">
    <property type="entry name" value="PhoX"/>
</dbReference>
<accession>A0A455WF07</accession>
<evidence type="ECO:0000313" key="2">
    <source>
        <dbReference type="EMBL" id="BBJ04068.1"/>
    </source>
</evidence>
<evidence type="ECO:0008006" key="3">
    <source>
        <dbReference type="Google" id="ProtNLM"/>
    </source>
</evidence>
<keyword evidence="1" id="KW-0732">Signal</keyword>
<feature type="signal peptide" evidence="1">
    <location>
        <begin position="1"/>
        <end position="22"/>
    </location>
</feature>
<gene>
    <name evidence="2" type="ORF">YBY_19170</name>
</gene>
<proteinExistence type="predicted"/>
<name>A0A455WF07_MARNT</name>
<dbReference type="AlphaFoldDB" id="A0A455WF07"/>
<dbReference type="PANTHER" id="PTHR35399:SF2">
    <property type="entry name" value="DUF839 DOMAIN-CONTAINING PROTEIN"/>
    <property type="match status" value="1"/>
</dbReference>
<evidence type="ECO:0000256" key="1">
    <source>
        <dbReference type="SAM" id="SignalP"/>
    </source>
</evidence>
<organism evidence="2">
    <name type="scientific">Marinobacter nauticus</name>
    <name type="common">Marinobacter hydrocarbonoclasticus</name>
    <name type="synonym">Marinobacter aquaeolei</name>
    <dbReference type="NCBI Taxonomy" id="2743"/>
    <lineage>
        <taxon>Bacteria</taxon>
        <taxon>Pseudomonadati</taxon>
        <taxon>Pseudomonadota</taxon>
        <taxon>Gammaproteobacteria</taxon>
        <taxon>Pseudomonadales</taxon>
        <taxon>Marinobacteraceae</taxon>
        <taxon>Marinobacter</taxon>
    </lineage>
</organism>
<dbReference type="Pfam" id="PF05787">
    <property type="entry name" value="PhoX"/>
    <property type="match status" value="1"/>
</dbReference>
<dbReference type="SUPFAM" id="SSF75011">
    <property type="entry name" value="3-carboxy-cis,cis-mucoante lactonizing enzyme"/>
    <property type="match status" value="1"/>
</dbReference>
<feature type="chain" id="PRO_5019748813" description="DUF839 domain-containing protein" evidence="1">
    <location>
        <begin position="23"/>
        <end position="478"/>
    </location>
</feature>
<dbReference type="PROSITE" id="PS51257">
    <property type="entry name" value="PROKAR_LIPOPROTEIN"/>
    <property type="match status" value="1"/>
</dbReference>